<feature type="transmembrane region" description="Helical" evidence="8">
    <location>
        <begin position="400"/>
        <end position="424"/>
    </location>
</feature>
<dbReference type="InterPro" id="IPR003445">
    <property type="entry name" value="Cat_transpt"/>
</dbReference>
<feature type="transmembrane region" description="Helical" evidence="8">
    <location>
        <begin position="186"/>
        <end position="211"/>
    </location>
</feature>
<feature type="transmembrane region" description="Helical" evidence="8">
    <location>
        <begin position="12"/>
        <end position="34"/>
    </location>
</feature>
<evidence type="ECO:0000256" key="3">
    <source>
        <dbReference type="ARBA" id="ARBA00022475"/>
    </source>
</evidence>
<keyword evidence="3" id="KW-1003">Cell membrane</keyword>
<accession>A0ABT0VGN7</accession>
<evidence type="ECO:0000256" key="8">
    <source>
        <dbReference type="SAM" id="Phobius"/>
    </source>
</evidence>
<organism evidence="9 10">
    <name type="scientific">Periweissella beninensis</name>
    <dbReference type="NCBI Taxonomy" id="504936"/>
    <lineage>
        <taxon>Bacteria</taxon>
        <taxon>Bacillati</taxon>
        <taxon>Bacillota</taxon>
        <taxon>Bacilli</taxon>
        <taxon>Lactobacillales</taxon>
        <taxon>Lactobacillaceae</taxon>
        <taxon>Periweissella</taxon>
    </lineage>
</organism>
<keyword evidence="10" id="KW-1185">Reference proteome</keyword>
<dbReference type="EMBL" id="JAGMVS010000044">
    <property type="protein sequence ID" value="MCM2437001.1"/>
    <property type="molecule type" value="Genomic_DNA"/>
</dbReference>
<comment type="subcellular location">
    <subcellularLocation>
        <location evidence="1">Cell membrane</location>
        <topology evidence="1">Multi-pass membrane protein</topology>
    </subcellularLocation>
</comment>
<evidence type="ECO:0000256" key="2">
    <source>
        <dbReference type="ARBA" id="ARBA00022448"/>
    </source>
</evidence>
<comment type="caution">
    <text evidence="9">The sequence shown here is derived from an EMBL/GenBank/DDBJ whole genome shotgun (WGS) entry which is preliminary data.</text>
</comment>
<keyword evidence="6" id="KW-0406">Ion transport</keyword>
<name>A0ABT0VGN7_9LACO</name>
<dbReference type="RefSeq" id="WP_205144157.1">
    <property type="nucleotide sequence ID" value="NZ_JAFBDN010000022.1"/>
</dbReference>
<dbReference type="PANTHER" id="PTHR32024">
    <property type="entry name" value="TRK SYSTEM POTASSIUM UPTAKE PROTEIN TRKG-RELATED"/>
    <property type="match status" value="1"/>
</dbReference>
<dbReference type="PANTHER" id="PTHR32024:SF1">
    <property type="entry name" value="KTR SYSTEM POTASSIUM UPTAKE PROTEIN B"/>
    <property type="match status" value="1"/>
</dbReference>
<feature type="transmembrane region" description="Helical" evidence="8">
    <location>
        <begin position="40"/>
        <end position="59"/>
    </location>
</feature>
<dbReference type="Pfam" id="PF02386">
    <property type="entry name" value="TrkH"/>
    <property type="match status" value="1"/>
</dbReference>
<keyword evidence="5 8" id="KW-1133">Transmembrane helix</keyword>
<evidence type="ECO:0000256" key="6">
    <source>
        <dbReference type="ARBA" id="ARBA00023065"/>
    </source>
</evidence>
<evidence type="ECO:0000256" key="7">
    <source>
        <dbReference type="ARBA" id="ARBA00023136"/>
    </source>
</evidence>
<feature type="transmembrane region" description="Helical" evidence="8">
    <location>
        <begin position="343"/>
        <end position="363"/>
    </location>
</feature>
<evidence type="ECO:0000256" key="4">
    <source>
        <dbReference type="ARBA" id="ARBA00022692"/>
    </source>
</evidence>
<feature type="transmembrane region" description="Helical" evidence="8">
    <location>
        <begin position="71"/>
        <end position="94"/>
    </location>
</feature>
<evidence type="ECO:0000313" key="9">
    <source>
        <dbReference type="EMBL" id="MCM2437001.1"/>
    </source>
</evidence>
<feature type="transmembrane region" description="Helical" evidence="8">
    <location>
        <begin position="223"/>
        <end position="242"/>
    </location>
</feature>
<reference evidence="9" key="1">
    <citation type="submission" date="2021-04" db="EMBL/GenBank/DDBJ databases">
        <title>Taxonomic assessment of Weissella genus.</title>
        <authorList>
            <person name="Fanelli F."/>
            <person name="Chieffi D."/>
            <person name="Dell'Aquila A."/>
            <person name="Gyu-Sung C."/>
            <person name="Franz C.M.A.P."/>
            <person name="Fusco V."/>
        </authorList>
    </citation>
    <scope>NUCLEOTIDE SEQUENCE</scope>
    <source>
        <strain evidence="9">LMG 25373</strain>
    </source>
</reference>
<keyword evidence="4 8" id="KW-0812">Transmembrane</keyword>
<keyword evidence="2" id="KW-0813">Transport</keyword>
<evidence type="ECO:0000313" key="10">
    <source>
        <dbReference type="Proteomes" id="UP001057481"/>
    </source>
</evidence>
<protein>
    <submittedName>
        <fullName evidence="9">Trk family potassium uptake protein</fullName>
    </submittedName>
</protein>
<proteinExistence type="predicted"/>
<dbReference type="Proteomes" id="UP001057481">
    <property type="component" value="Unassembled WGS sequence"/>
</dbReference>
<feature type="transmembrane region" description="Helical" evidence="8">
    <location>
        <begin position="283"/>
        <end position="306"/>
    </location>
</feature>
<evidence type="ECO:0000256" key="5">
    <source>
        <dbReference type="ARBA" id="ARBA00022989"/>
    </source>
</evidence>
<feature type="transmembrane region" description="Helical" evidence="8">
    <location>
        <begin position="122"/>
        <end position="142"/>
    </location>
</feature>
<evidence type="ECO:0000256" key="1">
    <source>
        <dbReference type="ARBA" id="ARBA00004651"/>
    </source>
</evidence>
<gene>
    <name evidence="9" type="ORF">KAK10_03520</name>
</gene>
<feature type="transmembrane region" description="Helical" evidence="8">
    <location>
        <begin position="154"/>
        <end position="174"/>
    </location>
</feature>
<keyword evidence="7 8" id="KW-0472">Membrane</keyword>
<sequence length="443" mass="48944">MYKRFTLPQILTWGFFGIIFLGTLLLLLPIATTHGQHTDVMTALFTATSATCITGLTLVDTANHWTIFGQIILLILIEIGALGFMSFTVLLYTLTNREMKLTTRLLVKDSLNLANLADTRTVMTYVISLSLAIQVLGALLLLPVFVPKFGWLSGTYYSLCHAISSFGNAGFVFFPGDFKIFADNTYMLLVTSVLIIAGGLGFLVWRDILLYRQTHRVSLHTKIAMGTSGILIMLAFLTFFVTEWQLPLLNHQNWWHRLVDTLFLAITPRTAGFAILPYAKLSLAGIAFTMLLMFIGGTPGSTAGGIKTTTLGLLTLQTWAALRGKTDVTLGNRRFSQDNINRALMLTFISAVFLVVTTLLLSLTETVPRHFGIEYIAFEVFAAFSTAGLSLGLTPHLTTFGQILIMLVMFVGRVGVFTVMFSVLNVHNRPAAFRYPQENILIG</sequence>
<feature type="transmembrane region" description="Helical" evidence="8">
    <location>
        <begin position="375"/>
        <end position="394"/>
    </location>
</feature>